<dbReference type="PANTHER" id="PTHR46250">
    <property type="entry name" value="MYB/SANT-LIKE DNA-BINDING DOMAIN PROTEIN-RELATED"/>
    <property type="match status" value="1"/>
</dbReference>
<comment type="caution">
    <text evidence="2">The sequence shown here is derived from an EMBL/GenBank/DDBJ whole genome shotgun (WGS) entry which is preliminary data.</text>
</comment>
<dbReference type="Proteomes" id="UP000321947">
    <property type="component" value="Unassembled WGS sequence"/>
</dbReference>
<protein>
    <submittedName>
        <fullName evidence="2">Retrotransposon protein</fullName>
    </submittedName>
</protein>
<accession>A0A5A7UF73</accession>
<feature type="compositionally biased region" description="Polar residues" evidence="1">
    <location>
        <begin position="178"/>
        <end position="188"/>
    </location>
</feature>
<evidence type="ECO:0000256" key="1">
    <source>
        <dbReference type="SAM" id="MobiDB-lite"/>
    </source>
</evidence>
<evidence type="ECO:0000313" key="2">
    <source>
        <dbReference type="EMBL" id="KAA0053147.1"/>
    </source>
</evidence>
<dbReference type="PANTHER" id="PTHR46250:SF18">
    <property type="entry name" value="MYB_SANT-LIKE DOMAIN-CONTAINING PROTEIN"/>
    <property type="match status" value="1"/>
</dbReference>
<feature type="region of interest" description="Disordered" evidence="1">
    <location>
        <begin position="164"/>
        <end position="188"/>
    </location>
</feature>
<organism evidence="2 4">
    <name type="scientific">Cucumis melo var. makuwa</name>
    <name type="common">Oriental melon</name>
    <dbReference type="NCBI Taxonomy" id="1194695"/>
    <lineage>
        <taxon>Eukaryota</taxon>
        <taxon>Viridiplantae</taxon>
        <taxon>Streptophyta</taxon>
        <taxon>Embryophyta</taxon>
        <taxon>Tracheophyta</taxon>
        <taxon>Spermatophyta</taxon>
        <taxon>Magnoliopsida</taxon>
        <taxon>eudicotyledons</taxon>
        <taxon>Gunneridae</taxon>
        <taxon>Pentapetalae</taxon>
        <taxon>rosids</taxon>
        <taxon>fabids</taxon>
        <taxon>Cucurbitales</taxon>
        <taxon>Cucurbitaceae</taxon>
        <taxon>Benincaseae</taxon>
        <taxon>Cucumis</taxon>
    </lineage>
</organism>
<dbReference type="OrthoDB" id="686198at2759"/>
<evidence type="ECO:0000313" key="4">
    <source>
        <dbReference type="Proteomes" id="UP000321393"/>
    </source>
</evidence>
<dbReference type="EMBL" id="SSTD01016175">
    <property type="protein sequence ID" value="TYK01551.1"/>
    <property type="molecule type" value="Genomic_DNA"/>
</dbReference>
<reference evidence="4 5" key="1">
    <citation type="submission" date="2019-08" db="EMBL/GenBank/DDBJ databases">
        <title>Draft genome sequences of two oriental melons (Cucumis melo L. var makuwa).</title>
        <authorList>
            <person name="Kwon S.-Y."/>
        </authorList>
    </citation>
    <scope>NUCLEOTIDE SEQUENCE [LARGE SCALE GENOMIC DNA]</scope>
    <source>
        <strain evidence="5">cv. Chang Bougi</strain>
        <strain evidence="4">cv. SW 3</strain>
        <tissue evidence="2">Leaf</tissue>
    </source>
</reference>
<sequence length="188" mass="20920">MTSSSRLPKHNWTKEGEAGHVECLVELVNAGGWQQDLSAQVPKSAGKNDGLQDPSGFRWNDEQKCIIAEKEVFDDWVKSHPTAKGLLNKSFPHYDELSYVFDKDRATRGRAKTFTDVGSNDPIGYEALATDAALNIDFQPMYSQGFNMSPDELMGARTARISEGRYVSSGSKRKSQHLPRNSSSKHIL</sequence>
<dbReference type="Proteomes" id="UP000321393">
    <property type="component" value="Unassembled WGS sequence"/>
</dbReference>
<evidence type="ECO:0000313" key="5">
    <source>
        <dbReference type="Proteomes" id="UP000321947"/>
    </source>
</evidence>
<gene>
    <name evidence="3" type="ORF">E5676_scaffold451G001220</name>
    <name evidence="2" type="ORF">E6C27_scaffold1486G00200</name>
</gene>
<dbReference type="AlphaFoldDB" id="A0A5A7UF73"/>
<dbReference type="EMBL" id="SSTE01009940">
    <property type="protein sequence ID" value="KAA0053147.1"/>
    <property type="molecule type" value="Genomic_DNA"/>
</dbReference>
<name>A0A5A7UF73_CUCMM</name>
<proteinExistence type="predicted"/>
<evidence type="ECO:0000313" key="3">
    <source>
        <dbReference type="EMBL" id="TYK01551.1"/>
    </source>
</evidence>